<keyword evidence="3" id="KW-1185">Reference proteome</keyword>
<evidence type="ECO:0000313" key="2">
    <source>
        <dbReference type="EMBL" id="CAK0882675.1"/>
    </source>
</evidence>
<feature type="compositionally biased region" description="Low complexity" evidence="1">
    <location>
        <begin position="119"/>
        <end position="133"/>
    </location>
</feature>
<evidence type="ECO:0000256" key="1">
    <source>
        <dbReference type="SAM" id="MobiDB-lite"/>
    </source>
</evidence>
<feature type="compositionally biased region" description="Low complexity" evidence="1">
    <location>
        <begin position="189"/>
        <end position="201"/>
    </location>
</feature>
<protein>
    <submittedName>
        <fullName evidence="2">Uncharacterized protein</fullName>
    </submittedName>
</protein>
<feature type="compositionally biased region" description="Low complexity" evidence="1">
    <location>
        <begin position="159"/>
        <end position="179"/>
    </location>
</feature>
<gene>
    <name evidence="2" type="ORF">PCOR1329_LOCUS65119</name>
</gene>
<feature type="compositionally biased region" description="Basic and acidic residues" evidence="1">
    <location>
        <begin position="98"/>
        <end position="116"/>
    </location>
</feature>
<evidence type="ECO:0000313" key="3">
    <source>
        <dbReference type="Proteomes" id="UP001189429"/>
    </source>
</evidence>
<dbReference type="Proteomes" id="UP001189429">
    <property type="component" value="Unassembled WGS sequence"/>
</dbReference>
<comment type="caution">
    <text evidence="2">The sequence shown here is derived from an EMBL/GenBank/DDBJ whole genome shotgun (WGS) entry which is preliminary data.</text>
</comment>
<dbReference type="EMBL" id="CAUYUJ010018325">
    <property type="protein sequence ID" value="CAK0882675.1"/>
    <property type="molecule type" value="Genomic_DNA"/>
</dbReference>
<proteinExistence type="predicted"/>
<reference evidence="2" key="1">
    <citation type="submission" date="2023-10" db="EMBL/GenBank/DDBJ databases">
        <authorList>
            <person name="Chen Y."/>
            <person name="Shah S."/>
            <person name="Dougan E. K."/>
            <person name="Thang M."/>
            <person name="Chan C."/>
        </authorList>
    </citation>
    <scope>NUCLEOTIDE SEQUENCE [LARGE SCALE GENOMIC DNA]</scope>
</reference>
<feature type="region of interest" description="Disordered" evidence="1">
    <location>
        <begin position="1"/>
        <end position="204"/>
    </location>
</feature>
<organism evidence="2 3">
    <name type="scientific">Prorocentrum cordatum</name>
    <dbReference type="NCBI Taxonomy" id="2364126"/>
    <lineage>
        <taxon>Eukaryota</taxon>
        <taxon>Sar</taxon>
        <taxon>Alveolata</taxon>
        <taxon>Dinophyceae</taxon>
        <taxon>Prorocentrales</taxon>
        <taxon>Prorocentraceae</taxon>
        <taxon>Prorocentrum</taxon>
    </lineage>
</organism>
<accession>A0ABN9WAF0</accession>
<feature type="region of interest" description="Disordered" evidence="1">
    <location>
        <begin position="223"/>
        <end position="265"/>
    </location>
</feature>
<name>A0ABN9WAF0_9DINO</name>
<feature type="non-terminal residue" evidence="2">
    <location>
        <position position="1"/>
    </location>
</feature>
<feature type="compositionally biased region" description="Basic and acidic residues" evidence="1">
    <location>
        <begin position="140"/>
        <end position="151"/>
    </location>
</feature>
<feature type="compositionally biased region" description="Low complexity" evidence="1">
    <location>
        <begin position="32"/>
        <end position="92"/>
    </location>
</feature>
<sequence length="328" mass="32808">AERSREAPGPLPQRPDEDGRQAGLRLLRAVQRGGARAAAAAPPPEAASAAGGAAAAASEGEGAAPAAAAEAASPAAAAEGEGAARAAAAEAASLLARTPRDAAGRDSEPEPADEFRVVGSAGSTTAGGSTGSTPKWPPPDLEHLEPEKLERAAQLLFDALSPAAAAPSSSSAALAQPAAGQREPPPPLAGSGASSNSGEEPGCVETISGAAAPAVARAAGFPAGGALAPQRPREPDAARSGVDDSGFPPRDVRPAGEGSFFRSQTSSGGWVKLHALQALYHVRTLGANLWTLQRAVACNSTLELDASRRFVRLAGRRCCDEDEPAPWQ</sequence>